<keyword evidence="2" id="KW-1185">Reference proteome</keyword>
<reference evidence="1 2" key="1">
    <citation type="journal article" date="2017" name="Antonie Van Leeuwenhoek">
        <title>Rhizobium rhizosphaerae sp. nov., a novel species isolated from rice rhizosphere.</title>
        <authorList>
            <person name="Zhao J.J."/>
            <person name="Zhang J."/>
            <person name="Zhang R.J."/>
            <person name="Zhang C.W."/>
            <person name="Yin H.Q."/>
            <person name="Zhang X.X."/>
        </authorList>
    </citation>
    <scope>NUCLEOTIDE SEQUENCE [LARGE SCALE GENOMIC DNA]</scope>
    <source>
        <strain evidence="1 2">E3</strain>
    </source>
</reference>
<accession>K6Y3P9</accession>
<comment type="caution">
    <text evidence="1">The sequence shown here is derived from an EMBL/GenBank/DDBJ whole genome shotgun (WGS) entry which is preliminary data.</text>
</comment>
<dbReference type="EMBL" id="BAEN01000009">
    <property type="protein sequence ID" value="GAC12887.1"/>
    <property type="molecule type" value="Genomic_DNA"/>
</dbReference>
<name>K6Y3P9_9ALTE</name>
<organism evidence="1 2">
    <name type="scientific">Aliiglaciecola lipolytica E3</name>
    <dbReference type="NCBI Taxonomy" id="1127673"/>
    <lineage>
        <taxon>Bacteria</taxon>
        <taxon>Pseudomonadati</taxon>
        <taxon>Pseudomonadota</taxon>
        <taxon>Gammaproteobacteria</taxon>
        <taxon>Alteromonadales</taxon>
        <taxon>Alteromonadaceae</taxon>
        <taxon>Aliiglaciecola</taxon>
    </lineage>
</organism>
<evidence type="ECO:0000313" key="2">
    <source>
        <dbReference type="Proteomes" id="UP000006334"/>
    </source>
</evidence>
<proteinExistence type="predicted"/>
<evidence type="ECO:0000313" key="1">
    <source>
        <dbReference type="EMBL" id="GAC12887.1"/>
    </source>
</evidence>
<gene>
    <name evidence="1" type="ORF">GLIP_0233</name>
</gene>
<protein>
    <submittedName>
        <fullName evidence="1">Uncharacterized protein</fullName>
    </submittedName>
</protein>
<sequence length="38" mass="4414">MSLPIYHTIIVKQKSDVITKICNGLTSWVIYSDFEKLE</sequence>
<dbReference type="AlphaFoldDB" id="K6Y3P9"/>
<dbReference type="Proteomes" id="UP000006334">
    <property type="component" value="Unassembled WGS sequence"/>
</dbReference>